<feature type="signal peptide" evidence="1">
    <location>
        <begin position="1"/>
        <end position="22"/>
    </location>
</feature>
<evidence type="ECO:0008006" key="4">
    <source>
        <dbReference type="Google" id="ProtNLM"/>
    </source>
</evidence>
<organism evidence="2 3">
    <name type="scientific">Spirosoma fluviale</name>
    <dbReference type="NCBI Taxonomy" id="1597977"/>
    <lineage>
        <taxon>Bacteria</taxon>
        <taxon>Pseudomonadati</taxon>
        <taxon>Bacteroidota</taxon>
        <taxon>Cytophagia</taxon>
        <taxon>Cytophagales</taxon>
        <taxon>Cytophagaceae</taxon>
        <taxon>Spirosoma</taxon>
    </lineage>
</organism>
<protein>
    <recommendedName>
        <fullName evidence="4">Short chain amide porin</fullName>
    </recommendedName>
</protein>
<evidence type="ECO:0000313" key="2">
    <source>
        <dbReference type="EMBL" id="SOD89496.1"/>
    </source>
</evidence>
<reference evidence="3" key="1">
    <citation type="submission" date="2017-09" db="EMBL/GenBank/DDBJ databases">
        <authorList>
            <person name="Varghese N."/>
            <person name="Submissions S."/>
        </authorList>
    </citation>
    <scope>NUCLEOTIDE SEQUENCE [LARGE SCALE GENOMIC DNA]</scope>
    <source>
        <strain evidence="3">DSM 29961</strain>
    </source>
</reference>
<gene>
    <name evidence="2" type="ORF">SAMN06269250_3087</name>
</gene>
<keyword evidence="3" id="KW-1185">Reference proteome</keyword>
<evidence type="ECO:0000313" key="3">
    <source>
        <dbReference type="Proteomes" id="UP000219452"/>
    </source>
</evidence>
<dbReference type="RefSeq" id="WP_097126682.1">
    <property type="nucleotide sequence ID" value="NZ_OCNH01000002.1"/>
</dbReference>
<evidence type="ECO:0000256" key="1">
    <source>
        <dbReference type="SAM" id="SignalP"/>
    </source>
</evidence>
<dbReference type="EMBL" id="OCNH01000002">
    <property type="protein sequence ID" value="SOD89496.1"/>
    <property type="molecule type" value="Genomic_DNA"/>
</dbReference>
<dbReference type="AlphaFoldDB" id="A0A286G2M4"/>
<accession>A0A286G2M4</accession>
<name>A0A286G2M4_9BACT</name>
<sequence length="494" mass="54691">MHKFLKIVWLGVLLLSTQLTFAQQSSITPSDTTKPTRVITTTGPVVVNETVNQVPAPKPTAERNELKYNLNESGSHFFKATFLNQAWLQFNQSNPGSTVIGVPKDNTLSIGLRRTRIQMFGQISDHVFLYFQFGMNNFNYLNGGFNQTGSSNRKIQAFFHDAVSEYIVWKNKDYLKIGGGLTIVNGLSRFSAPSVSSIMTMDVPVFAQATVDQTDEFSRKLSLYARGQVGHLDYRVVMSDPFPIQTNGAALPTYGPNSIFALKGHNKQFQGLFMWQFLDKETNQVPGYNTGTYLGARRIFNLEAGFITQKNAMVHLAAPGDTVYKNMNLWSVASFLDMPLNKAKGTAVNAYLGYFHTDYGKNYLRFNGALNPASDIAAAQRPGGLGGTQGNTFPMFGTGSVVYGQFGYLMKRDLFGAGNGTLMPYVQAQIANYQRVTSTLGVYNIGLNYLIKGHNGKLTLDYQNRPYYEPSSGTSQLSAGGRRGQLTLQYQVFI</sequence>
<feature type="chain" id="PRO_5012086571" description="Short chain amide porin" evidence="1">
    <location>
        <begin position="23"/>
        <end position="494"/>
    </location>
</feature>
<dbReference type="Proteomes" id="UP000219452">
    <property type="component" value="Unassembled WGS sequence"/>
</dbReference>
<dbReference type="OrthoDB" id="9771991at2"/>
<keyword evidence="1" id="KW-0732">Signal</keyword>
<proteinExistence type="predicted"/>